<dbReference type="EMBL" id="CCRH01000015">
    <property type="protein sequence ID" value="CDZ39033.1"/>
    <property type="molecule type" value="Genomic_DNA"/>
</dbReference>
<organism evidence="2 3">
    <name type="scientific">Neorhizobium galegae bv. officinalis</name>
    <dbReference type="NCBI Taxonomy" id="323656"/>
    <lineage>
        <taxon>Bacteria</taxon>
        <taxon>Pseudomonadati</taxon>
        <taxon>Pseudomonadota</taxon>
        <taxon>Alphaproteobacteria</taxon>
        <taxon>Hyphomicrobiales</taxon>
        <taxon>Rhizobiaceae</taxon>
        <taxon>Rhizobium/Agrobacterium group</taxon>
        <taxon>Neorhizobium</taxon>
    </lineage>
</organism>
<dbReference type="AlphaFoldDB" id="A0A0T7FVN4"/>
<dbReference type="OrthoDB" id="9779183at2"/>
<feature type="transmembrane region" description="Helical" evidence="1">
    <location>
        <begin position="71"/>
        <end position="91"/>
    </location>
</feature>
<name>A0A0T7FVN4_NEOGA</name>
<keyword evidence="1 2" id="KW-0812">Transmembrane</keyword>
<feature type="transmembrane region" description="Helical" evidence="1">
    <location>
        <begin position="152"/>
        <end position="176"/>
    </location>
</feature>
<feature type="transmembrane region" description="Helical" evidence="1">
    <location>
        <begin position="111"/>
        <end position="131"/>
    </location>
</feature>
<accession>A0A0T7FVN4</accession>
<feature type="transmembrane region" description="Helical" evidence="1">
    <location>
        <begin position="5"/>
        <end position="25"/>
    </location>
</feature>
<keyword evidence="1" id="KW-0472">Membrane</keyword>
<dbReference type="SUPFAM" id="SSF81342">
    <property type="entry name" value="Transmembrane di-heme cytochromes"/>
    <property type="match status" value="1"/>
</dbReference>
<evidence type="ECO:0000313" key="3">
    <source>
        <dbReference type="Proteomes" id="UP000046176"/>
    </source>
</evidence>
<keyword evidence="1" id="KW-1133">Transmembrane helix</keyword>
<dbReference type="GO" id="GO:0022904">
    <property type="term" value="P:respiratory electron transport chain"/>
    <property type="evidence" value="ECO:0007669"/>
    <property type="project" value="InterPro"/>
</dbReference>
<protein>
    <submittedName>
        <fullName evidence="2">Putative transmembrane protein</fullName>
    </submittedName>
</protein>
<dbReference type="InterPro" id="IPR016174">
    <property type="entry name" value="Di-haem_cyt_TM"/>
</dbReference>
<dbReference type="Proteomes" id="UP000046176">
    <property type="component" value="Unassembled WGS sequence"/>
</dbReference>
<reference evidence="2 3" key="1">
    <citation type="submission" date="2014-08" db="EMBL/GenBank/DDBJ databases">
        <authorList>
            <person name="Chen Y.-H."/>
        </authorList>
    </citation>
    <scope>NUCLEOTIDE SEQUENCE [LARGE SCALE GENOMIC DNA]</scope>
</reference>
<dbReference type="GO" id="GO:0016020">
    <property type="term" value="C:membrane"/>
    <property type="evidence" value="ECO:0007669"/>
    <property type="project" value="InterPro"/>
</dbReference>
<gene>
    <name evidence="2" type="ORF">NGAL_HAMBI1145_46600</name>
</gene>
<feature type="transmembrane region" description="Helical" evidence="1">
    <location>
        <begin position="31"/>
        <end position="50"/>
    </location>
</feature>
<evidence type="ECO:0000313" key="2">
    <source>
        <dbReference type="EMBL" id="CDZ39033.1"/>
    </source>
</evidence>
<feature type="transmembrane region" description="Helical" evidence="1">
    <location>
        <begin position="196"/>
        <end position="221"/>
    </location>
</feature>
<proteinExistence type="predicted"/>
<sequence>MISSLLTRLGVVFVAGGLLMVALAYDWLGNAMHEIAGTVMFALLIVHNTFNRRWYARAAKTRRNLRLSVDIVIIFFLTATMIVLLTTSLMISRSLFDFLPFGGGSSTRQIHGLAAYWALLVVSIHVGMRWSKIMGVTSRLFGFVERSAVRTAILQMTALAIAGYGINSFFVLGLWSRLKAEITMDFWDFSQAPFEFFVRLGSIIGLFACATHYTMTVLNIWSKSRSWRAS</sequence>
<evidence type="ECO:0000256" key="1">
    <source>
        <dbReference type="SAM" id="Phobius"/>
    </source>
</evidence>